<feature type="compositionally biased region" description="Basic and acidic residues" evidence="1">
    <location>
        <begin position="90"/>
        <end position="113"/>
    </location>
</feature>
<feature type="region of interest" description="Disordered" evidence="1">
    <location>
        <begin position="1"/>
        <end position="171"/>
    </location>
</feature>
<reference evidence="2" key="1">
    <citation type="journal article" date="2020" name="Nature">
        <title>Giant virus diversity and host interactions through global metagenomics.</title>
        <authorList>
            <person name="Schulz F."/>
            <person name="Roux S."/>
            <person name="Paez-Espino D."/>
            <person name="Jungbluth S."/>
            <person name="Walsh D.A."/>
            <person name="Denef V.J."/>
            <person name="McMahon K.D."/>
            <person name="Konstantinidis K.T."/>
            <person name="Eloe-Fadrosh E.A."/>
            <person name="Kyrpides N.C."/>
            <person name="Woyke T."/>
        </authorList>
    </citation>
    <scope>NUCLEOTIDE SEQUENCE</scope>
    <source>
        <strain evidence="2">GVMAG-M-3300021343-4</strain>
    </source>
</reference>
<dbReference type="InterPro" id="IPR043910">
    <property type="entry name" value="DUF5767"/>
</dbReference>
<feature type="compositionally biased region" description="Low complexity" evidence="1">
    <location>
        <begin position="32"/>
        <end position="48"/>
    </location>
</feature>
<organism evidence="2">
    <name type="scientific">viral metagenome</name>
    <dbReference type="NCBI Taxonomy" id="1070528"/>
    <lineage>
        <taxon>unclassified sequences</taxon>
        <taxon>metagenomes</taxon>
        <taxon>organismal metagenomes</taxon>
    </lineage>
</organism>
<feature type="compositionally biased region" description="Basic and acidic residues" evidence="1">
    <location>
        <begin position="1"/>
        <end position="12"/>
    </location>
</feature>
<name>A0A6C0CJZ5_9ZZZZ</name>
<feature type="region of interest" description="Disordered" evidence="1">
    <location>
        <begin position="305"/>
        <end position="428"/>
    </location>
</feature>
<proteinExistence type="predicted"/>
<sequence>MPRDIKVNERSTTDVLNVKTSGKNSSRIGGISFDNRSDSISSDSASLSKPRSNKSYRRVRPGKSDSSSSHRPRKSSPPRSPSPDSVARLVNREKLDSPRAKTPPRRDDRKDDSSSLGSIDSFSDKDRSPSRDRSYDRDDRREDRRDDRRRESSPPNVPYKEDFTFSKPLTKEEEDQEKCRILLKFDRLRDRGIRVDKDFTMHSDLKEMQYELERITEHIRRKNGTKFAERLLVTGITGIEWLNTKFDPIGLYLDGFSDSIANDIDSYDDVMEDLYVKYRGKAEVAPELTLLFSLLSAGTMYHLQNSHKKKQLPASKSNSKDPEPSSERPATPPPKPRPRPTVRRGYADKPQTSSIPTGADDSSSISFSDGPNNDDILSSSSDDRISEISSKSDARSIASSRASEMVKNIKLQQQRKRNTGGTGASVAL</sequence>
<feature type="compositionally biased region" description="Polar residues" evidence="1">
    <location>
        <begin position="350"/>
        <end position="371"/>
    </location>
</feature>
<feature type="compositionally biased region" description="Polar residues" evidence="1">
    <location>
        <begin position="13"/>
        <end position="27"/>
    </location>
</feature>
<dbReference type="Pfam" id="PF19071">
    <property type="entry name" value="DUF5767"/>
    <property type="match status" value="1"/>
</dbReference>
<dbReference type="AlphaFoldDB" id="A0A6C0CJZ5"/>
<protein>
    <submittedName>
        <fullName evidence="2">Uncharacterized protein</fullName>
    </submittedName>
</protein>
<accession>A0A6C0CJZ5</accession>
<feature type="compositionally biased region" description="Basic and acidic residues" evidence="1">
    <location>
        <begin position="381"/>
        <end position="394"/>
    </location>
</feature>
<dbReference type="EMBL" id="MN739438">
    <property type="protein sequence ID" value="QHT04791.1"/>
    <property type="molecule type" value="Genomic_DNA"/>
</dbReference>
<evidence type="ECO:0000313" key="2">
    <source>
        <dbReference type="EMBL" id="QHT04791.1"/>
    </source>
</evidence>
<feature type="compositionally biased region" description="Basic and acidic residues" evidence="1">
    <location>
        <begin position="122"/>
        <end position="152"/>
    </location>
</feature>
<evidence type="ECO:0000256" key="1">
    <source>
        <dbReference type="SAM" id="MobiDB-lite"/>
    </source>
</evidence>
<feature type="compositionally biased region" description="Basic residues" evidence="1">
    <location>
        <begin position="51"/>
        <end position="61"/>
    </location>
</feature>